<evidence type="ECO:0000313" key="2">
    <source>
        <dbReference type="Proteomes" id="UP000291236"/>
    </source>
</evidence>
<name>A0A4P2VJ09_FLUSA</name>
<dbReference type="RefSeq" id="WP_130608292.1">
    <property type="nucleotide sequence ID" value="NZ_AP019368.1"/>
</dbReference>
<accession>A0A4P2VJ09</accession>
<dbReference type="KEGG" id="sbf:JCM31447_15490"/>
<sequence length="78" mass="9016">MRKLLILFLRLMIGLCVFNISQPIPLNAKVHVFQLLCHLIFIRQTMHTKELQLKEAVVAVAAADHRQQEVQKAKIIPF</sequence>
<dbReference type="Proteomes" id="UP000291236">
    <property type="component" value="Chromosome"/>
</dbReference>
<dbReference type="EMBL" id="AP019368">
    <property type="protein sequence ID" value="BBH53106.1"/>
    <property type="molecule type" value="Genomic_DNA"/>
</dbReference>
<dbReference type="AlphaFoldDB" id="A0A4P2VJ09"/>
<organism evidence="1 2">
    <name type="scientific">Fluviispira sanaruensis</name>
    <dbReference type="NCBI Taxonomy" id="2493639"/>
    <lineage>
        <taxon>Bacteria</taxon>
        <taxon>Pseudomonadati</taxon>
        <taxon>Bdellovibrionota</taxon>
        <taxon>Oligoflexia</taxon>
        <taxon>Silvanigrellales</taxon>
        <taxon>Silvanigrellaceae</taxon>
        <taxon>Fluviispira</taxon>
    </lineage>
</organism>
<protein>
    <submittedName>
        <fullName evidence="1">Uncharacterized protein</fullName>
    </submittedName>
</protein>
<gene>
    <name evidence="1" type="ORF">JCM31447_15490</name>
</gene>
<reference evidence="1 2" key="1">
    <citation type="submission" date="2018-12" db="EMBL/GenBank/DDBJ databases">
        <title>Rubrispira sanarue gen. nov., sp., nov., a member of the order Silvanigrellales, isolated from a brackish lake in Hamamatsu Japan.</title>
        <authorList>
            <person name="Maejima Y."/>
            <person name="Iino T."/>
            <person name="Muraguchi Y."/>
            <person name="Fukuda K."/>
            <person name="Nojiri H."/>
            <person name="Ohkuma M."/>
            <person name="Moriuchi R."/>
            <person name="Dohra H."/>
            <person name="Kimbara K."/>
            <person name="Shintani M."/>
        </authorList>
    </citation>
    <scope>NUCLEOTIDE SEQUENCE [LARGE SCALE GENOMIC DNA]</scope>
    <source>
        <strain evidence="1 2">RF1110005</strain>
    </source>
</reference>
<proteinExistence type="predicted"/>
<keyword evidence="2" id="KW-1185">Reference proteome</keyword>
<evidence type="ECO:0000313" key="1">
    <source>
        <dbReference type="EMBL" id="BBH53106.1"/>
    </source>
</evidence>